<feature type="domain" description="Peptidase M28" evidence="4">
    <location>
        <begin position="237"/>
        <end position="425"/>
    </location>
</feature>
<organism evidence="5 6">
    <name type="scientific">candidate division GN15 bacterium</name>
    <dbReference type="NCBI Taxonomy" id="2072418"/>
    <lineage>
        <taxon>Bacteria</taxon>
        <taxon>candidate division GN15</taxon>
    </lineage>
</organism>
<dbReference type="SUPFAM" id="SSF49265">
    <property type="entry name" value="Fibronectin type III"/>
    <property type="match status" value="1"/>
</dbReference>
<dbReference type="Pfam" id="PF04389">
    <property type="entry name" value="Peptidase_M28"/>
    <property type="match status" value="1"/>
</dbReference>
<dbReference type="Gene3D" id="3.40.630.10">
    <property type="entry name" value="Zn peptidases"/>
    <property type="match status" value="1"/>
</dbReference>
<proteinExistence type="predicted"/>
<dbReference type="EMBL" id="PQAP01000102">
    <property type="protein sequence ID" value="PWB71829.1"/>
    <property type="molecule type" value="Genomic_DNA"/>
</dbReference>
<comment type="caution">
    <text evidence="5">The sequence shown here is derived from an EMBL/GenBank/DDBJ whole genome shotgun (WGS) entry which is preliminary data.</text>
</comment>
<evidence type="ECO:0000256" key="3">
    <source>
        <dbReference type="SAM" id="SignalP"/>
    </source>
</evidence>
<evidence type="ECO:0000313" key="5">
    <source>
        <dbReference type="EMBL" id="PWB71829.1"/>
    </source>
</evidence>
<dbReference type="GO" id="GO:0008235">
    <property type="term" value="F:metalloexopeptidase activity"/>
    <property type="evidence" value="ECO:0007669"/>
    <property type="project" value="InterPro"/>
</dbReference>
<dbReference type="PANTHER" id="PTHR12147:SF26">
    <property type="entry name" value="PEPTIDASE M28 DOMAIN-CONTAINING PROTEIN"/>
    <property type="match status" value="1"/>
</dbReference>
<name>A0A855X034_9BACT</name>
<reference evidence="5 6" key="1">
    <citation type="journal article" date="2018" name="ISME J.">
        <title>A methanotrophic archaeon couples anaerobic oxidation of methane to Fe(III) reduction.</title>
        <authorList>
            <person name="Cai C."/>
            <person name="Leu A.O."/>
            <person name="Xie G.J."/>
            <person name="Guo J."/>
            <person name="Feng Y."/>
            <person name="Zhao J.X."/>
            <person name="Tyson G.W."/>
            <person name="Yuan Z."/>
            <person name="Hu S."/>
        </authorList>
    </citation>
    <scope>NUCLEOTIDE SEQUENCE [LARGE SCALE GENOMIC DNA]</scope>
    <source>
        <strain evidence="5">FeB_12</strain>
    </source>
</reference>
<dbReference type="InterPro" id="IPR018247">
    <property type="entry name" value="EF_Hand_1_Ca_BS"/>
</dbReference>
<dbReference type="GO" id="GO:0005576">
    <property type="term" value="C:extracellular region"/>
    <property type="evidence" value="ECO:0007669"/>
    <property type="project" value="UniProtKB-SubCell"/>
</dbReference>
<feature type="chain" id="PRO_5032849814" description="Peptidase M28 domain-containing protein" evidence="3">
    <location>
        <begin position="24"/>
        <end position="915"/>
    </location>
</feature>
<dbReference type="GO" id="GO:0006508">
    <property type="term" value="P:proteolysis"/>
    <property type="evidence" value="ECO:0007669"/>
    <property type="project" value="InterPro"/>
</dbReference>
<dbReference type="InterPro" id="IPR007484">
    <property type="entry name" value="Peptidase_M28"/>
</dbReference>
<dbReference type="SUPFAM" id="SSF53187">
    <property type="entry name" value="Zn-dependent exopeptidases"/>
    <property type="match status" value="1"/>
</dbReference>
<evidence type="ECO:0000313" key="6">
    <source>
        <dbReference type="Proteomes" id="UP000250918"/>
    </source>
</evidence>
<dbReference type="GO" id="GO:0000272">
    <property type="term" value="P:polysaccharide catabolic process"/>
    <property type="evidence" value="ECO:0007669"/>
    <property type="project" value="InterPro"/>
</dbReference>
<dbReference type="PROSITE" id="PS00018">
    <property type="entry name" value="EF_HAND_1"/>
    <property type="match status" value="1"/>
</dbReference>
<evidence type="ECO:0000256" key="1">
    <source>
        <dbReference type="ARBA" id="ARBA00004613"/>
    </source>
</evidence>
<comment type="subcellular location">
    <subcellularLocation>
        <location evidence="1">Secreted</location>
    </subcellularLocation>
</comment>
<dbReference type="InterPro" id="IPR036116">
    <property type="entry name" value="FN3_sf"/>
</dbReference>
<protein>
    <recommendedName>
        <fullName evidence="4">Peptidase M28 domain-containing protein</fullName>
    </recommendedName>
</protein>
<gene>
    <name evidence="5" type="ORF">C3F09_07425</name>
</gene>
<dbReference type="Gene3D" id="2.60.40.10">
    <property type="entry name" value="Immunoglobulins"/>
    <property type="match status" value="1"/>
</dbReference>
<dbReference type="InterPro" id="IPR045175">
    <property type="entry name" value="M28_fam"/>
</dbReference>
<evidence type="ECO:0000256" key="2">
    <source>
        <dbReference type="ARBA" id="ARBA00022525"/>
    </source>
</evidence>
<keyword evidence="3" id="KW-0732">Signal</keyword>
<dbReference type="Gene3D" id="1.10.1330.10">
    <property type="entry name" value="Dockerin domain"/>
    <property type="match status" value="1"/>
</dbReference>
<dbReference type="AlphaFoldDB" id="A0A855X034"/>
<dbReference type="PANTHER" id="PTHR12147">
    <property type="entry name" value="METALLOPEPTIDASE M28 FAMILY MEMBER"/>
    <property type="match status" value="1"/>
</dbReference>
<dbReference type="InterPro" id="IPR036439">
    <property type="entry name" value="Dockerin_dom_sf"/>
</dbReference>
<feature type="signal peptide" evidence="3">
    <location>
        <begin position="1"/>
        <end position="23"/>
    </location>
</feature>
<sequence length="915" mass="99665">MRRAHLWVILMAAVLATVSTVVADDLALISISSQAAAETATRIVGHAYAKSGDRFLVSTTADTRDSLRHYGIPYDILVTDTRPELYCLVHSSDRQIAPQSSVELLGRSQAIGDGLFIVETTPAAAAAIGQQEHLFVVPLSGRTIQIHYLPPAVPFRFEPNDVFPTDTIINRIRKDSIMAWDKKLEAFYTRYIWSDSTRKAREWMISKFQQWGYTQITTPSFTYGGGTLLNLKVVKPGYAEPDKVIVVGGHYDAINFESPGYAFSPGADDDASGVAVTMELARIMANIPMRKTIVFMPFNAEEVGLVGSAAAAADFRSAGTLLEAMFNYDMVAFTGDDYWDFDLSSGPNTAYRTLSADAATRLTTLIPNITAMGTSSDHYSFHEQGYNVVDNIEGDFNTAGWHTNLDLSSRLNFDYFTEVVKMAAASVAIAANSAYPVTVNQIVDVGDGAQLQVHITPCNTGCQYTIYYGTTPGTYTDSVTVPLGSCSQVISGLSEGVTYYFAAYGKPTNGYRALWAGEGSERPLITPRAPTALLADPGFHLINLDWKDNTEADMASYNVYRRIAGQPQFELYREGLTASAMVDSGVASGLLYQYVITAVDQTGHESAYSGAAEAYPATFDAGVLIVDENTQDYGYFPDEAHQAAYFDTVLGGLTHAYVSLNNTPDSLTKSQAGRQSSIIWDDDDIFNKILSGSKNTLTWYLGNQVNMMVCGYKTVQRWCPLPIPTNHLLYSEFMTSGYDYTNTDYFASATGQNGWPSIQWDQTRGIKYYYECPVLALRPGATPILLNVSPTGNYRTDGKPVAMAYDGPHGKRVLLAVPLYYLTPASANAFMAKVLEFFGESTRPIPGGDNNGSGFVDLSDLSTLVSYLTGGGGMLIYPNGADVDHSCNIDLSDLSRLVAYLVTGKPDLVQGCVTP</sequence>
<evidence type="ECO:0000259" key="4">
    <source>
        <dbReference type="Pfam" id="PF04389"/>
    </source>
</evidence>
<accession>A0A855X034</accession>
<dbReference type="Proteomes" id="UP000250918">
    <property type="component" value="Unassembled WGS sequence"/>
</dbReference>
<dbReference type="InterPro" id="IPR013783">
    <property type="entry name" value="Ig-like_fold"/>
</dbReference>
<keyword evidence="2" id="KW-0964">Secreted</keyword>